<dbReference type="Proteomes" id="UP001209737">
    <property type="component" value="Unassembled WGS sequence"/>
</dbReference>
<dbReference type="InterPro" id="IPR027417">
    <property type="entry name" value="P-loop_NTPase"/>
</dbReference>
<reference evidence="2 3" key="1">
    <citation type="submission" date="2022-06" db="EMBL/GenBank/DDBJ databases">
        <title>Leptospira isolates from biofilms formed at urban environments.</title>
        <authorList>
            <person name="Ribeiro P.S."/>
            <person name="Sousa T."/>
            <person name="Carvalho N."/>
            <person name="Aburjaile F."/>
            <person name="Neves F."/>
            <person name="Oliveira D."/>
            <person name="Blanco L."/>
            <person name="Lima J."/>
            <person name="Costa F."/>
            <person name="Brenig B."/>
            <person name="Soares S."/>
            <person name="Ramos R."/>
            <person name="Goes-Neto A."/>
            <person name="Matiuzzi M."/>
            <person name="Azevedo V."/>
            <person name="Ristow P."/>
        </authorList>
    </citation>
    <scope>NUCLEOTIDE SEQUENCE [LARGE SCALE GENOMIC DNA]</scope>
    <source>
        <strain evidence="2 3">VSF25</strain>
    </source>
</reference>
<evidence type="ECO:0000256" key="1">
    <source>
        <dbReference type="SAM" id="Coils"/>
    </source>
</evidence>
<protein>
    <submittedName>
        <fullName evidence="2">AAA family ATPase</fullName>
    </submittedName>
</protein>
<dbReference type="EMBL" id="JAMQPV010000005">
    <property type="protein sequence ID" value="MCW7464004.1"/>
    <property type="molecule type" value="Genomic_DNA"/>
</dbReference>
<dbReference type="SUPFAM" id="SSF52540">
    <property type="entry name" value="P-loop containing nucleoside triphosphate hydrolases"/>
    <property type="match status" value="1"/>
</dbReference>
<keyword evidence="3" id="KW-1185">Reference proteome</keyword>
<evidence type="ECO:0000313" key="2">
    <source>
        <dbReference type="EMBL" id="MCW7464004.1"/>
    </source>
</evidence>
<evidence type="ECO:0000313" key="3">
    <source>
        <dbReference type="Proteomes" id="UP001209737"/>
    </source>
</evidence>
<proteinExistence type="predicted"/>
<dbReference type="Gene3D" id="3.40.50.300">
    <property type="entry name" value="P-loop containing nucleotide triphosphate hydrolases"/>
    <property type="match status" value="1"/>
</dbReference>
<accession>A0ABT3M200</accession>
<gene>
    <name evidence="2" type="ORF">ND812_18015</name>
</gene>
<organism evidence="2 3">
    <name type="scientific">Leptospira limi</name>
    <dbReference type="NCBI Taxonomy" id="2950023"/>
    <lineage>
        <taxon>Bacteria</taxon>
        <taxon>Pseudomonadati</taxon>
        <taxon>Spirochaetota</taxon>
        <taxon>Spirochaetia</taxon>
        <taxon>Leptospirales</taxon>
        <taxon>Leptospiraceae</taxon>
        <taxon>Leptospira</taxon>
    </lineage>
</organism>
<dbReference type="RefSeq" id="WP_135640228.1">
    <property type="nucleotide sequence ID" value="NZ_JAMQPV010000005.1"/>
</dbReference>
<sequence length="567" mass="65762">MKKLTFESIWMISHKEKMAAKIQFSPKKNLIAGRNHVGKSSLIKTLFLTLGARATGDLANWDENSISVVKFSVNEKAYYALHQKGNRALFNEKRKIIACSTTHSEWTDIFCKITDFNLIITSRNLQSVSADPRCFFLPFYINQDGSWLADWDTFAGLQQYKAPVGSILEYFSGLKPPEYYINKSQKTLISLEKESLNKELNFLEKARIRINEKVPSHNTNLNISNFNEEIKNITEEFNQISKEQSIFREKVIREEELISNLNLQIKLAEEALRTSGQDFEYLQKDNQEHLYCPTCGAEHSKSFLDVIHYTEDSRVLRELVNRLNEDLLKILQENKKTKASQEEYLKRFKKIETLLNSKKENMRFEEVIESYGSEKVFRAFNDESNLIKNSIIEFNTKIEQIDSRISELTDKKRAEKILKVFRDSYSGARNSLQLNPASVEKMNISSRPKLSGSGGPRSIMAYYYSLWKVMLNKDSPFIIPIVIDSPNQQAQDDINLPIVNEFIANQLPSTTQLIVCSETDSEHKYDRKIYLKTQYSLLNKKDFSKIDKIIKPMSEMMYSKFKNNSID</sequence>
<comment type="caution">
    <text evidence="2">The sequence shown here is derived from an EMBL/GenBank/DDBJ whole genome shotgun (WGS) entry which is preliminary data.</text>
</comment>
<name>A0ABT3M200_9LEPT</name>
<keyword evidence="1" id="KW-0175">Coiled coil</keyword>
<feature type="coiled-coil region" evidence="1">
    <location>
        <begin position="186"/>
        <end position="271"/>
    </location>
</feature>